<dbReference type="GO" id="GO:0009055">
    <property type="term" value="F:electron transfer activity"/>
    <property type="evidence" value="ECO:0007669"/>
    <property type="project" value="InterPro"/>
</dbReference>
<protein>
    <submittedName>
        <fullName evidence="3">Copper type II ascorbate-dependent monooxygenase, C-terminal domain</fullName>
    </submittedName>
</protein>
<dbReference type="SUPFAM" id="SSF46626">
    <property type="entry name" value="Cytochrome c"/>
    <property type="match status" value="1"/>
</dbReference>
<feature type="chain" id="PRO_5016904642" evidence="2">
    <location>
        <begin position="30"/>
        <end position="442"/>
    </location>
</feature>
<dbReference type="InterPro" id="IPR036909">
    <property type="entry name" value="Cyt_c-like_dom_sf"/>
</dbReference>
<dbReference type="Proteomes" id="UP000254893">
    <property type="component" value="Unassembled WGS sequence"/>
</dbReference>
<dbReference type="InterPro" id="IPR008977">
    <property type="entry name" value="PHM/PNGase_F_dom_sf"/>
</dbReference>
<keyword evidence="3" id="KW-0503">Monooxygenase</keyword>
<sequence length="442" mass="50938">MLYRTMKLKFLYFLSLFLPALLSIQNISAQTYQDVRQILINKCASCHKSTDSEAPFSLETYQDVKKRTRMIKEVIQSNYMPPWMPDSHYQDFANNRQLSGEEKDKIIKWIDKGAPQGNKKQANAVAKPTSPIDRKPDLTLKISKPFVVKGNNKERFVLFKVPFELLEDKNIEGVEFYSDNKKVVHHVNYMFSAVPDMSVDLYQGDPYIDNAEETDMKKLMQYEPFQNRPVFYTGWIPGASVEYYSKDFGWTLPKRGVVIFTVHYSAIAADEQSTIGVNLYFKKTPAKRPVRIISLGSGGIGEKDIYPRFVIPPDQESTFSLKIRTPEDQSLLYVWPHMHYLGKDFKAFAVTLQNDTIPLIHIPKWNFEWQEMYRMKKLVKVPAGSTINIVGTFDNTANNPQNPNSPPKYVYSTGNMTSTDEMLTFLLIYAPYQSGDEEILLE</sequence>
<dbReference type="SUPFAM" id="SSF49742">
    <property type="entry name" value="PHM/PNGase F"/>
    <property type="match status" value="2"/>
</dbReference>
<dbReference type="GO" id="GO:0020037">
    <property type="term" value="F:heme binding"/>
    <property type="evidence" value="ECO:0007669"/>
    <property type="project" value="InterPro"/>
</dbReference>
<keyword evidence="2" id="KW-0732">Signal</keyword>
<reference evidence="3 4" key="1">
    <citation type="submission" date="2018-06" db="EMBL/GenBank/DDBJ databases">
        <authorList>
            <consortium name="Pathogen Informatics"/>
            <person name="Doyle S."/>
        </authorList>
    </citation>
    <scope>NUCLEOTIDE SEQUENCE [LARGE SCALE GENOMIC DNA]</scope>
    <source>
        <strain evidence="3 4">NCTC11388</strain>
    </source>
</reference>
<dbReference type="AlphaFoldDB" id="A0A380BV44"/>
<proteinExistence type="predicted"/>
<organism evidence="3 4">
    <name type="scientific">Sphingobacterium spiritivorum</name>
    <name type="common">Flavobacterium spiritivorum</name>
    <dbReference type="NCBI Taxonomy" id="258"/>
    <lineage>
        <taxon>Bacteria</taxon>
        <taxon>Pseudomonadati</taxon>
        <taxon>Bacteroidota</taxon>
        <taxon>Sphingobacteriia</taxon>
        <taxon>Sphingobacteriales</taxon>
        <taxon>Sphingobacteriaceae</taxon>
        <taxon>Sphingobacterium</taxon>
    </lineage>
</organism>
<evidence type="ECO:0000256" key="2">
    <source>
        <dbReference type="SAM" id="SignalP"/>
    </source>
</evidence>
<keyword evidence="3" id="KW-0560">Oxidoreductase</keyword>
<dbReference type="EMBL" id="UGYW01000002">
    <property type="protein sequence ID" value="SUJ07777.1"/>
    <property type="molecule type" value="Genomic_DNA"/>
</dbReference>
<feature type="signal peptide" evidence="2">
    <location>
        <begin position="1"/>
        <end position="29"/>
    </location>
</feature>
<evidence type="ECO:0000313" key="4">
    <source>
        <dbReference type="Proteomes" id="UP000254893"/>
    </source>
</evidence>
<dbReference type="Gene3D" id="2.60.120.230">
    <property type="match status" value="1"/>
</dbReference>
<dbReference type="GO" id="GO:0016715">
    <property type="term" value="F:oxidoreductase activity, acting on paired donors, with incorporation or reduction of molecular oxygen, reduced ascorbate as one donor, and incorporation of one atom of oxygen"/>
    <property type="evidence" value="ECO:0007669"/>
    <property type="project" value="InterPro"/>
</dbReference>
<evidence type="ECO:0000313" key="3">
    <source>
        <dbReference type="EMBL" id="SUJ07777.1"/>
    </source>
</evidence>
<evidence type="ECO:0000256" key="1">
    <source>
        <dbReference type="ARBA" id="ARBA00023157"/>
    </source>
</evidence>
<gene>
    <name evidence="3" type="ORF">NCTC11388_01819</name>
</gene>
<accession>A0A380BV44</accession>
<dbReference type="InterPro" id="IPR014784">
    <property type="entry name" value="Cu2_ascorb_mOase-like_C"/>
</dbReference>
<keyword evidence="1" id="KW-1015">Disulfide bond</keyword>
<name>A0A380BV44_SPHSI</name>